<dbReference type="PANTHER" id="PTHR46118">
    <property type="entry name" value="PROTEIN ABHD11"/>
    <property type="match status" value="1"/>
</dbReference>
<evidence type="ECO:0000313" key="14">
    <source>
        <dbReference type="Proteomes" id="UP000807504"/>
    </source>
</evidence>
<keyword evidence="2" id="KW-0378">Hydrolase</keyword>
<dbReference type="InterPro" id="IPR000073">
    <property type="entry name" value="AB_hydrolase_1"/>
</dbReference>
<dbReference type="Gene3D" id="3.40.50.1820">
    <property type="entry name" value="alpha/beta hydrolase"/>
    <property type="match status" value="1"/>
</dbReference>
<dbReference type="EMBL" id="JABXBU010000011">
    <property type="protein sequence ID" value="KAF8791043.1"/>
    <property type="molecule type" value="Genomic_DNA"/>
</dbReference>
<comment type="catalytic activity">
    <reaction evidence="5">
        <text>a 1,2-diacyl-sn-glycerol + H2O = a 2-acylglycerol + a fatty acid + H(+)</text>
        <dbReference type="Rhea" id="RHEA:33275"/>
        <dbReference type="ChEBI" id="CHEBI:15377"/>
        <dbReference type="ChEBI" id="CHEBI:15378"/>
        <dbReference type="ChEBI" id="CHEBI:17389"/>
        <dbReference type="ChEBI" id="CHEBI:17815"/>
        <dbReference type="ChEBI" id="CHEBI:28868"/>
        <dbReference type="EC" id="3.1.1.116"/>
    </reaction>
</comment>
<evidence type="ECO:0000256" key="10">
    <source>
        <dbReference type="ARBA" id="ARBA00048513"/>
    </source>
</evidence>
<feature type="domain" description="AB hydrolase-1" evidence="12">
    <location>
        <begin position="31"/>
        <end position="273"/>
    </location>
</feature>
<accession>A0A8T0FQP3</accession>
<organism evidence="13 14">
    <name type="scientific">Argiope bruennichi</name>
    <name type="common">Wasp spider</name>
    <name type="synonym">Aranea bruennichi</name>
    <dbReference type="NCBI Taxonomy" id="94029"/>
    <lineage>
        <taxon>Eukaryota</taxon>
        <taxon>Metazoa</taxon>
        <taxon>Ecdysozoa</taxon>
        <taxon>Arthropoda</taxon>
        <taxon>Chelicerata</taxon>
        <taxon>Arachnida</taxon>
        <taxon>Araneae</taxon>
        <taxon>Araneomorphae</taxon>
        <taxon>Entelegynae</taxon>
        <taxon>Araneoidea</taxon>
        <taxon>Araneidae</taxon>
        <taxon>Argiope</taxon>
    </lineage>
</organism>
<evidence type="ECO:0000256" key="1">
    <source>
        <dbReference type="ARBA" id="ARBA00008645"/>
    </source>
</evidence>
<dbReference type="Pfam" id="PF00561">
    <property type="entry name" value="Abhydrolase_1"/>
    <property type="match status" value="1"/>
</dbReference>
<evidence type="ECO:0000313" key="13">
    <source>
        <dbReference type="EMBL" id="KAF8791043.1"/>
    </source>
</evidence>
<comment type="catalytic activity">
    <reaction evidence="9">
        <text>1,2-didecanoylglycerol + H2O = decanoylglycerol + decanoate + H(+)</text>
        <dbReference type="Rhea" id="RHEA:48596"/>
        <dbReference type="ChEBI" id="CHEBI:11152"/>
        <dbReference type="ChEBI" id="CHEBI:15377"/>
        <dbReference type="ChEBI" id="CHEBI:15378"/>
        <dbReference type="ChEBI" id="CHEBI:27689"/>
        <dbReference type="ChEBI" id="CHEBI:90605"/>
    </reaction>
</comment>
<dbReference type="EC" id="3.1.1.116" evidence="3"/>
<sequence length="287" mass="32688">MYGISSKPKPVDLVYSCIEVADPNVRKDDVPLLLIHGLSMNKESWKDICEDLALKTGKRVYIPDLRNHGESPYSEEYDVEAMTEDIIYLLDKLNISKAVVLGHSLGGKIAVHLALNYPTRIEQIIVEDMRPNGLSPEGLEEVIWYFRILKEMDSTTMVQGISELEAKERILHRMNDEFKKINSPNTMEDASFLPIKFSDGKCQWNMNPKLISVALNDINDMLNESTGCFDGPVLFIYGAESNFKIKEDEDNIKRLFPNAKLYGVKGGLHMVHMLPEFMDTVINFIRN</sequence>
<evidence type="ECO:0000256" key="8">
    <source>
        <dbReference type="ARBA" id="ARBA00048283"/>
    </source>
</evidence>
<proteinExistence type="inferred from homology"/>
<dbReference type="InterPro" id="IPR029058">
    <property type="entry name" value="AB_hydrolase_fold"/>
</dbReference>
<comment type="catalytic activity">
    <reaction evidence="6">
        <text>a 1,3-diacyl-sn-glycerol + H2O = a 1-acyl-sn-glycerol + a fatty acid + H(+)</text>
        <dbReference type="Rhea" id="RHEA:38503"/>
        <dbReference type="ChEBI" id="CHEBI:15377"/>
        <dbReference type="ChEBI" id="CHEBI:15378"/>
        <dbReference type="ChEBI" id="CHEBI:28868"/>
        <dbReference type="ChEBI" id="CHEBI:64683"/>
        <dbReference type="ChEBI" id="CHEBI:77272"/>
    </reaction>
</comment>
<dbReference type="GO" id="GO:0016787">
    <property type="term" value="F:hydrolase activity"/>
    <property type="evidence" value="ECO:0007669"/>
    <property type="project" value="UniProtKB-KW"/>
</dbReference>
<comment type="catalytic activity">
    <reaction evidence="8">
        <text>1-octadecanoyl-2-(4Z,7Z,10Z,13Z,16Z,19Z-docosahexaenoyl)-sn-glycerol + H2O = 2-(4Z,7Z,10Z,13Z,16Z,19Z-docosahexaenoyl)-glycerol + octadecanoate + H(+)</text>
        <dbReference type="Rhea" id="RHEA:77107"/>
        <dbReference type="ChEBI" id="CHEBI:15377"/>
        <dbReference type="ChEBI" id="CHEBI:15378"/>
        <dbReference type="ChEBI" id="CHEBI:25629"/>
        <dbReference type="ChEBI" id="CHEBI:77129"/>
        <dbReference type="ChEBI" id="CHEBI:186738"/>
    </reaction>
</comment>
<evidence type="ECO:0000256" key="6">
    <source>
        <dbReference type="ARBA" id="ARBA00043742"/>
    </source>
</evidence>
<comment type="catalytic activity">
    <reaction evidence="11">
        <text>1-octadecanoyl-2-(5Z,8Z,11Z,14Z-eicosatetraenoyl)-sn-glycerol + H2O = 2-(5Z,8Z,11Z,14Z-eicosatetraenoyl)-glycerol + octadecanoate + H(+)</text>
        <dbReference type="Rhea" id="RHEA:38507"/>
        <dbReference type="ChEBI" id="CHEBI:15377"/>
        <dbReference type="ChEBI" id="CHEBI:15378"/>
        <dbReference type="ChEBI" id="CHEBI:25629"/>
        <dbReference type="ChEBI" id="CHEBI:52392"/>
        <dbReference type="ChEBI" id="CHEBI:75728"/>
    </reaction>
</comment>
<evidence type="ECO:0000256" key="7">
    <source>
        <dbReference type="ARBA" id="ARBA00044064"/>
    </source>
</evidence>
<evidence type="ECO:0000256" key="4">
    <source>
        <dbReference type="ARBA" id="ARBA00042703"/>
    </source>
</evidence>
<evidence type="ECO:0000256" key="9">
    <source>
        <dbReference type="ARBA" id="ARBA00048504"/>
    </source>
</evidence>
<name>A0A8T0FQP3_ARGBR</name>
<protein>
    <recommendedName>
        <fullName evidence="7">sn-1-specific diacylglycerol lipase ABHD11</fullName>
        <ecNumber evidence="3">3.1.1.116</ecNumber>
    </recommendedName>
    <alternativeName>
        <fullName evidence="4">Alpha/beta hydrolase domain-containing protein 11</fullName>
    </alternativeName>
</protein>
<dbReference type="PRINTS" id="PR00111">
    <property type="entry name" value="ABHYDROLASE"/>
</dbReference>
<evidence type="ECO:0000259" key="12">
    <source>
        <dbReference type="Pfam" id="PF00561"/>
    </source>
</evidence>
<evidence type="ECO:0000256" key="11">
    <source>
        <dbReference type="ARBA" id="ARBA00048919"/>
    </source>
</evidence>
<comment type="catalytic activity">
    <reaction evidence="10">
        <text>1-octadecanoyl-2-(9Z-octadecenoyl)-sn-glycerol + H2O = 2-(9Z-octadecenoyl)-glycerol + octadecanoate + H(+)</text>
        <dbReference type="Rhea" id="RHEA:77103"/>
        <dbReference type="ChEBI" id="CHEBI:15377"/>
        <dbReference type="ChEBI" id="CHEBI:15378"/>
        <dbReference type="ChEBI" id="CHEBI:25629"/>
        <dbReference type="ChEBI" id="CHEBI:73990"/>
        <dbReference type="ChEBI" id="CHEBI:75468"/>
    </reaction>
</comment>
<evidence type="ECO:0000256" key="2">
    <source>
        <dbReference type="ARBA" id="ARBA00022801"/>
    </source>
</evidence>
<comment type="similarity">
    <text evidence="1">Belongs to the AB hydrolase superfamily.</text>
</comment>
<evidence type="ECO:0000256" key="3">
    <source>
        <dbReference type="ARBA" id="ARBA00026104"/>
    </source>
</evidence>
<gene>
    <name evidence="13" type="ORF">HNY73_005974</name>
</gene>
<dbReference type="SUPFAM" id="SSF53474">
    <property type="entry name" value="alpha/beta-Hydrolases"/>
    <property type="match status" value="1"/>
</dbReference>
<dbReference type="Proteomes" id="UP000807504">
    <property type="component" value="Unassembled WGS sequence"/>
</dbReference>
<reference evidence="13" key="1">
    <citation type="journal article" date="2020" name="bioRxiv">
        <title>Chromosome-level reference genome of the European wasp spider Argiope bruennichi: a resource for studies on range expansion and evolutionary adaptation.</title>
        <authorList>
            <person name="Sheffer M.M."/>
            <person name="Hoppe A."/>
            <person name="Krehenwinkel H."/>
            <person name="Uhl G."/>
            <person name="Kuss A.W."/>
            <person name="Jensen L."/>
            <person name="Jensen C."/>
            <person name="Gillespie R.G."/>
            <person name="Hoff K.J."/>
            <person name="Prost S."/>
        </authorList>
    </citation>
    <scope>NUCLEOTIDE SEQUENCE</scope>
</reference>
<dbReference type="PANTHER" id="PTHR46118:SF4">
    <property type="entry name" value="PROTEIN ABHD11"/>
    <property type="match status" value="1"/>
</dbReference>
<dbReference type="AlphaFoldDB" id="A0A8T0FQP3"/>
<reference evidence="13" key="2">
    <citation type="submission" date="2020-06" db="EMBL/GenBank/DDBJ databases">
        <authorList>
            <person name="Sheffer M."/>
        </authorList>
    </citation>
    <scope>NUCLEOTIDE SEQUENCE</scope>
</reference>
<evidence type="ECO:0000256" key="5">
    <source>
        <dbReference type="ARBA" id="ARBA00043667"/>
    </source>
</evidence>
<keyword evidence="14" id="KW-1185">Reference proteome</keyword>
<comment type="caution">
    <text evidence="13">The sequence shown here is derived from an EMBL/GenBank/DDBJ whole genome shotgun (WGS) entry which is preliminary data.</text>
</comment>